<dbReference type="EMBL" id="CP011125">
    <property type="protein sequence ID" value="AKF09387.1"/>
    <property type="molecule type" value="Genomic_DNA"/>
</dbReference>
<dbReference type="STRING" id="927083.DB32_006536"/>
<dbReference type="Proteomes" id="UP000034883">
    <property type="component" value="Chromosome"/>
</dbReference>
<evidence type="ECO:0000313" key="1">
    <source>
        <dbReference type="EMBL" id="AKF09387.1"/>
    </source>
</evidence>
<accession>A0A0F6W7D5</accession>
<protein>
    <submittedName>
        <fullName evidence="1">Uncharacterized protein</fullName>
    </submittedName>
</protein>
<dbReference type="KEGG" id="samy:DB32_006536"/>
<dbReference type="AlphaFoldDB" id="A0A0F6W7D5"/>
<name>A0A0F6W7D5_9BACT</name>
<gene>
    <name evidence="1" type="ORF">DB32_006536</name>
</gene>
<sequence length="205" mass="22728">MITVLLVALSLVGLLVAAYGAVRFEQHRRLRDERTRWEDLALLLDAELRIGEDGRLSLHGEQDDATWVLRSAGGEPEGDEVSARALLEVSFDAADRLAPATVWREPPEDAGELERVGTEEFRTVFEVEQGSVPAGCVRWIEDREIQDLLLASGAFAAMVRAQDPRRPTIAMVLDHVELDAVRLAIEWASRMSRIAREGIAATPPH</sequence>
<proteinExistence type="predicted"/>
<organism evidence="1 2">
    <name type="scientific">Sandaracinus amylolyticus</name>
    <dbReference type="NCBI Taxonomy" id="927083"/>
    <lineage>
        <taxon>Bacteria</taxon>
        <taxon>Pseudomonadati</taxon>
        <taxon>Myxococcota</taxon>
        <taxon>Polyangia</taxon>
        <taxon>Polyangiales</taxon>
        <taxon>Sandaracinaceae</taxon>
        <taxon>Sandaracinus</taxon>
    </lineage>
</organism>
<dbReference type="RefSeq" id="WP_053236436.1">
    <property type="nucleotide sequence ID" value="NZ_CP011125.1"/>
</dbReference>
<keyword evidence="2" id="KW-1185">Reference proteome</keyword>
<evidence type="ECO:0000313" key="2">
    <source>
        <dbReference type="Proteomes" id="UP000034883"/>
    </source>
</evidence>
<reference evidence="1 2" key="1">
    <citation type="submission" date="2015-03" db="EMBL/GenBank/DDBJ databases">
        <title>Genome assembly of Sandaracinus amylolyticus DSM 53668.</title>
        <authorList>
            <person name="Sharma G."/>
            <person name="Subramanian S."/>
        </authorList>
    </citation>
    <scope>NUCLEOTIDE SEQUENCE [LARGE SCALE GENOMIC DNA]</scope>
    <source>
        <strain evidence="1 2">DSM 53668</strain>
    </source>
</reference>